<reference evidence="9" key="1">
    <citation type="journal article" date="2024" name="J Bioinform Genom">
        <title>Complete genome sequence of the type strain bacterium Sphaerochaeta associata GLS2t (VKM B-2742)t.</title>
        <authorList>
            <person name="Troshina O.Y."/>
            <person name="Tepeeva A.N."/>
            <person name="Arzamasceva V.O."/>
            <person name="Whitman W.B."/>
            <person name="Varghese N."/>
            <person name="Shapiro N."/>
            <person name="Woyke T."/>
            <person name="Kripides N.C."/>
            <person name="Vasilenko O.V."/>
        </authorList>
    </citation>
    <scope>NUCLEOTIDE SEQUENCE [LARGE SCALE GENOMIC DNA]</scope>
    <source>
        <strain evidence="9">GLS2T</strain>
    </source>
</reference>
<dbReference type="Gene3D" id="3.20.20.80">
    <property type="entry name" value="Glycosidases"/>
    <property type="match status" value="1"/>
</dbReference>
<gene>
    <name evidence="8" type="ORF">MUG09_01225</name>
</gene>
<comment type="similarity">
    <text evidence="2">Belongs to the glycosyl hydrolase 20 family.</text>
</comment>
<dbReference type="PRINTS" id="PR00738">
    <property type="entry name" value="GLHYDRLASE20"/>
</dbReference>
<organism evidence="8 9">
    <name type="scientific">Sphaerochaeta associata</name>
    <dbReference type="NCBI Taxonomy" id="1129264"/>
    <lineage>
        <taxon>Bacteria</taxon>
        <taxon>Pseudomonadati</taxon>
        <taxon>Spirochaetota</taxon>
        <taxon>Spirochaetia</taxon>
        <taxon>Spirochaetales</taxon>
        <taxon>Sphaerochaetaceae</taxon>
        <taxon>Sphaerochaeta</taxon>
    </lineage>
</organism>
<name>A0ABY4DAU3_9SPIR</name>
<dbReference type="InterPro" id="IPR015882">
    <property type="entry name" value="HEX_bac_N"/>
</dbReference>
<keyword evidence="5" id="KW-0326">Glycosidase</keyword>
<dbReference type="InterPro" id="IPR015883">
    <property type="entry name" value="Glyco_hydro_20_cat"/>
</dbReference>
<dbReference type="InterPro" id="IPR029018">
    <property type="entry name" value="Hex-like_dom2"/>
</dbReference>
<dbReference type="Pfam" id="PF00728">
    <property type="entry name" value="Glyco_hydro_20"/>
    <property type="match status" value="1"/>
</dbReference>
<dbReference type="Proteomes" id="UP000829708">
    <property type="component" value="Chromosome"/>
</dbReference>
<feature type="domain" description="Beta-hexosaminidase bacterial type N-terminal" evidence="7">
    <location>
        <begin position="6"/>
        <end position="120"/>
    </location>
</feature>
<evidence type="ECO:0000256" key="1">
    <source>
        <dbReference type="ARBA" id="ARBA00001231"/>
    </source>
</evidence>
<dbReference type="InterPro" id="IPR017853">
    <property type="entry name" value="GH"/>
</dbReference>
<dbReference type="SUPFAM" id="SSF51445">
    <property type="entry name" value="(Trans)glycosidases"/>
    <property type="match status" value="1"/>
</dbReference>
<dbReference type="PANTHER" id="PTHR22600">
    <property type="entry name" value="BETA-HEXOSAMINIDASE"/>
    <property type="match status" value="1"/>
</dbReference>
<evidence type="ECO:0000259" key="7">
    <source>
        <dbReference type="Pfam" id="PF02838"/>
    </source>
</evidence>
<proteinExistence type="inferred from homology"/>
<dbReference type="EMBL" id="CP094929">
    <property type="protein sequence ID" value="UOM51392.1"/>
    <property type="molecule type" value="Genomic_DNA"/>
</dbReference>
<dbReference type="Gene3D" id="3.30.379.10">
    <property type="entry name" value="Chitobiase/beta-hexosaminidase domain 2-like"/>
    <property type="match status" value="1"/>
</dbReference>
<feature type="domain" description="Glycoside hydrolase family 20 catalytic" evidence="6">
    <location>
        <begin position="126"/>
        <end position="430"/>
    </location>
</feature>
<dbReference type="SUPFAM" id="SSF55545">
    <property type="entry name" value="beta-N-acetylhexosaminidase-like domain"/>
    <property type="match status" value="1"/>
</dbReference>
<keyword evidence="9" id="KW-1185">Reference proteome</keyword>
<accession>A0ABY4DAU3</accession>
<evidence type="ECO:0000256" key="4">
    <source>
        <dbReference type="ARBA" id="ARBA00022801"/>
    </source>
</evidence>
<evidence type="ECO:0000256" key="5">
    <source>
        <dbReference type="ARBA" id="ARBA00023295"/>
    </source>
</evidence>
<evidence type="ECO:0000256" key="3">
    <source>
        <dbReference type="ARBA" id="ARBA00012663"/>
    </source>
</evidence>
<dbReference type="EC" id="3.2.1.52" evidence="3"/>
<dbReference type="PANTHER" id="PTHR22600:SF57">
    <property type="entry name" value="BETA-N-ACETYLHEXOSAMINIDASE"/>
    <property type="match status" value="1"/>
</dbReference>
<evidence type="ECO:0000313" key="8">
    <source>
        <dbReference type="EMBL" id="UOM51392.1"/>
    </source>
</evidence>
<dbReference type="InterPro" id="IPR025705">
    <property type="entry name" value="Beta_hexosaminidase_sua/sub"/>
</dbReference>
<dbReference type="RefSeq" id="WP_244772761.1">
    <property type="nucleotide sequence ID" value="NZ_CP094929.1"/>
</dbReference>
<evidence type="ECO:0000313" key="9">
    <source>
        <dbReference type="Proteomes" id="UP000829708"/>
    </source>
</evidence>
<evidence type="ECO:0000259" key="6">
    <source>
        <dbReference type="Pfam" id="PF00728"/>
    </source>
</evidence>
<evidence type="ECO:0000256" key="2">
    <source>
        <dbReference type="ARBA" id="ARBA00006285"/>
    </source>
</evidence>
<keyword evidence="4" id="KW-0378">Hydrolase</keyword>
<dbReference type="CDD" id="cd06563">
    <property type="entry name" value="GH20_chitobiase-like"/>
    <property type="match status" value="1"/>
</dbReference>
<comment type="catalytic activity">
    <reaction evidence="1">
        <text>Hydrolysis of terminal non-reducing N-acetyl-D-hexosamine residues in N-acetyl-beta-D-hexosaminides.</text>
        <dbReference type="EC" id="3.2.1.52"/>
    </reaction>
</comment>
<dbReference type="Pfam" id="PF02838">
    <property type="entry name" value="Glyco_hydro_20b"/>
    <property type="match status" value="1"/>
</dbReference>
<protein>
    <recommendedName>
        <fullName evidence="3">beta-N-acetylhexosaminidase</fullName>
        <ecNumber evidence="3">3.2.1.52</ecNumber>
    </recommendedName>
</protein>
<sequence length="493" mass="56010">MTEKLPLIPYPSGAVAMLGGTFSKPSRLVIALDPSFDAECVLLYVREQLGMEAQEGGQSPDLIITAAADATEEQAYRLEVNPKECRIEAITLQGVFYAVQTLRQLLLAYPEAVPCCRIEDKPALLWRAFMLDVARSFCPVEEGKRIIDILASFKMNVLHLHLSDDQGWRIASESYPKLGEGESGRYSKQEIKDLVAYAQARHIMVIPEIDMPGHFTAALASYPKLSCTGGPFTIPTGEGIFSDILCVGKDEALSFVKQIIEETASLFPAPYIHLGGDEIPLDRWVDCPDCQKRKRVLRLSDEKALLRWFLNEMTSYARGLGKQVILYNDYVDEGYDKKIITQVWNPLLDASALTHPVIMSDYFHTYLDMDHTLLPLPVVYRYGKQLQTQKYSSLYGSEFMLWTEYIATREERDFHLFPRLIAGAESFWTQEGQHDYRRFMHTFAKHGSAYLSSDAQITPKKQWNTSSIVSAFARYKRRRRVKRNSRKAGISLS</sequence>